<reference evidence="2" key="1">
    <citation type="journal article" date="2014" name="Science">
        <title>The coffee genome provides insight into the convergent evolution of caffeine biosynthesis.</title>
        <authorList>
            <person name="Denoeud F."/>
            <person name="Carretero-Paulet L."/>
            <person name="Dereeper A."/>
            <person name="Droc G."/>
            <person name="Guyot R."/>
            <person name="Pietrella M."/>
            <person name="Zheng C."/>
            <person name="Alberti A."/>
            <person name="Anthony F."/>
            <person name="Aprea G."/>
            <person name="Aury J.M."/>
            <person name="Bento P."/>
            <person name="Bernard M."/>
            <person name="Bocs S."/>
            <person name="Campa C."/>
            <person name="Cenci A."/>
            <person name="Combes M.C."/>
            <person name="Crouzillat D."/>
            <person name="Da Silva C."/>
            <person name="Daddiego L."/>
            <person name="De Bellis F."/>
            <person name="Dussert S."/>
            <person name="Garsmeur O."/>
            <person name="Gayraud T."/>
            <person name="Guignon V."/>
            <person name="Jahn K."/>
            <person name="Jamilloux V."/>
            <person name="Joet T."/>
            <person name="Labadie K."/>
            <person name="Lan T."/>
            <person name="Leclercq J."/>
            <person name="Lepelley M."/>
            <person name="Leroy T."/>
            <person name="Li L.T."/>
            <person name="Librado P."/>
            <person name="Lopez L."/>
            <person name="Munoz A."/>
            <person name="Noel B."/>
            <person name="Pallavicini A."/>
            <person name="Perrotta G."/>
            <person name="Poncet V."/>
            <person name="Pot D."/>
            <person name="Priyono X."/>
            <person name="Rigoreau M."/>
            <person name="Rouard M."/>
            <person name="Rozas J."/>
            <person name="Tranchant-Dubreuil C."/>
            <person name="VanBuren R."/>
            <person name="Zhang Q."/>
            <person name="Andrade A.C."/>
            <person name="Argout X."/>
            <person name="Bertrand B."/>
            <person name="de Kochko A."/>
            <person name="Graziosi G."/>
            <person name="Henry R.J."/>
            <person name="Jayarama X."/>
            <person name="Ming R."/>
            <person name="Nagai C."/>
            <person name="Rounsley S."/>
            <person name="Sankoff D."/>
            <person name="Giuliano G."/>
            <person name="Albert V.A."/>
            <person name="Wincker P."/>
            <person name="Lashermes P."/>
        </authorList>
    </citation>
    <scope>NUCLEOTIDE SEQUENCE [LARGE SCALE GENOMIC DNA]</scope>
    <source>
        <strain evidence="2">cv. DH200-94</strain>
    </source>
</reference>
<protein>
    <submittedName>
        <fullName evidence="1">Uncharacterized protein</fullName>
    </submittedName>
</protein>
<organism evidence="1 2">
    <name type="scientific">Coffea canephora</name>
    <name type="common">Robusta coffee</name>
    <dbReference type="NCBI Taxonomy" id="49390"/>
    <lineage>
        <taxon>Eukaryota</taxon>
        <taxon>Viridiplantae</taxon>
        <taxon>Streptophyta</taxon>
        <taxon>Embryophyta</taxon>
        <taxon>Tracheophyta</taxon>
        <taxon>Spermatophyta</taxon>
        <taxon>Magnoliopsida</taxon>
        <taxon>eudicotyledons</taxon>
        <taxon>Gunneridae</taxon>
        <taxon>Pentapetalae</taxon>
        <taxon>asterids</taxon>
        <taxon>lamiids</taxon>
        <taxon>Gentianales</taxon>
        <taxon>Rubiaceae</taxon>
        <taxon>Ixoroideae</taxon>
        <taxon>Gardenieae complex</taxon>
        <taxon>Bertiereae - Coffeeae clade</taxon>
        <taxon>Coffeeae</taxon>
        <taxon>Coffea</taxon>
    </lineage>
</organism>
<evidence type="ECO:0000313" key="2">
    <source>
        <dbReference type="Proteomes" id="UP000295252"/>
    </source>
</evidence>
<dbReference type="Proteomes" id="UP000295252">
    <property type="component" value="Chromosome IX"/>
</dbReference>
<accession>A0A068UT30</accession>
<dbReference type="PhylomeDB" id="A0A068UT30"/>
<gene>
    <name evidence="1" type="ORF">GSCOC_T00033917001</name>
</gene>
<dbReference type="STRING" id="49390.A0A068UT30"/>
<name>A0A068UT30_COFCA</name>
<dbReference type="AlphaFoldDB" id="A0A068UT30"/>
<dbReference type="EMBL" id="HG739140">
    <property type="protein sequence ID" value="CDP11581.1"/>
    <property type="molecule type" value="Genomic_DNA"/>
</dbReference>
<keyword evidence="2" id="KW-1185">Reference proteome</keyword>
<dbReference type="InParanoid" id="A0A068UT30"/>
<proteinExistence type="predicted"/>
<dbReference type="Gramene" id="CDP11581">
    <property type="protein sequence ID" value="CDP11581"/>
    <property type="gene ID" value="GSCOC_T00033917001"/>
</dbReference>
<evidence type="ECO:0000313" key="1">
    <source>
        <dbReference type="EMBL" id="CDP11581.1"/>
    </source>
</evidence>
<sequence length="152" mass="16959">MLKEKSSAAYLRVEYVNKGQHPKVECERIFKGRECDLCVAVLSSSSALWNHRETCQFSRSNNGVLYRLMANLGVQDEFRLDNSRARVVALACKMVGGGSDGSLELDTAKYPPLMKTSKLSKSLKYLTKAYLGHDVQTGQQDPCEGCVTTMWL</sequence>